<name>A0A1G2KXZ8_9BACT</name>
<proteinExistence type="inferred from homology"/>
<dbReference type="NCBIfam" id="TIGR00964">
    <property type="entry name" value="secE_bact"/>
    <property type="match status" value="1"/>
</dbReference>
<evidence type="ECO:0000256" key="8">
    <source>
        <dbReference type="ARBA" id="ARBA00023136"/>
    </source>
</evidence>
<evidence type="ECO:0000256" key="3">
    <source>
        <dbReference type="ARBA" id="ARBA00022475"/>
    </source>
</evidence>
<keyword evidence="4 9" id="KW-0812">Transmembrane</keyword>
<evidence type="ECO:0000256" key="7">
    <source>
        <dbReference type="ARBA" id="ARBA00023010"/>
    </source>
</evidence>
<keyword evidence="2 9" id="KW-0813">Transport</keyword>
<dbReference type="GO" id="GO:0005886">
    <property type="term" value="C:plasma membrane"/>
    <property type="evidence" value="ECO:0007669"/>
    <property type="project" value="UniProtKB-SubCell"/>
</dbReference>
<gene>
    <name evidence="9" type="primary">secE</name>
    <name evidence="10" type="ORF">A2934_02095</name>
</gene>
<evidence type="ECO:0000313" key="11">
    <source>
        <dbReference type="Proteomes" id="UP000177982"/>
    </source>
</evidence>
<dbReference type="PROSITE" id="PS01067">
    <property type="entry name" value="SECE_SEC61G"/>
    <property type="match status" value="1"/>
</dbReference>
<keyword evidence="6 9" id="KW-1133">Transmembrane helix</keyword>
<dbReference type="Proteomes" id="UP000177982">
    <property type="component" value="Unassembled WGS sequence"/>
</dbReference>
<dbReference type="GO" id="GO:0065002">
    <property type="term" value="P:intracellular protein transmembrane transport"/>
    <property type="evidence" value="ECO:0007669"/>
    <property type="project" value="UniProtKB-UniRule"/>
</dbReference>
<dbReference type="Pfam" id="PF00584">
    <property type="entry name" value="SecE"/>
    <property type="match status" value="1"/>
</dbReference>
<evidence type="ECO:0000256" key="6">
    <source>
        <dbReference type="ARBA" id="ARBA00022989"/>
    </source>
</evidence>
<dbReference type="HAMAP" id="MF_00422">
    <property type="entry name" value="SecE"/>
    <property type="match status" value="1"/>
</dbReference>
<dbReference type="GO" id="GO:0008320">
    <property type="term" value="F:protein transmembrane transporter activity"/>
    <property type="evidence" value="ECO:0007669"/>
    <property type="project" value="UniProtKB-UniRule"/>
</dbReference>
<evidence type="ECO:0000256" key="9">
    <source>
        <dbReference type="HAMAP-Rule" id="MF_00422"/>
    </source>
</evidence>
<dbReference type="AlphaFoldDB" id="A0A1G2KXZ8"/>
<comment type="function">
    <text evidence="9">Essential subunit of the Sec protein translocation channel SecYEG. Clamps together the 2 halves of SecY. May contact the channel plug during translocation.</text>
</comment>
<dbReference type="InterPro" id="IPR001901">
    <property type="entry name" value="Translocase_SecE/Sec61-g"/>
</dbReference>
<dbReference type="InterPro" id="IPR005807">
    <property type="entry name" value="SecE_bac"/>
</dbReference>
<feature type="transmembrane region" description="Helical" evidence="9">
    <location>
        <begin position="30"/>
        <end position="52"/>
    </location>
</feature>
<keyword evidence="5 9" id="KW-0653">Protein transport</keyword>
<dbReference type="GO" id="GO:0043952">
    <property type="term" value="P:protein transport by the Sec complex"/>
    <property type="evidence" value="ECO:0007669"/>
    <property type="project" value="UniProtKB-UniRule"/>
</dbReference>
<dbReference type="GO" id="GO:0006605">
    <property type="term" value="P:protein targeting"/>
    <property type="evidence" value="ECO:0007669"/>
    <property type="project" value="UniProtKB-UniRule"/>
</dbReference>
<evidence type="ECO:0000256" key="5">
    <source>
        <dbReference type="ARBA" id="ARBA00022927"/>
    </source>
</evidence>
<comment type="subcellular location">
    <subcellularLocation>
        <location evidence="9">Cell membrane</location>
        <topology evidence="9">Single-pass membrane protein</topology>
    </subcellularLocation>
    <subcellularLocation>
        <location evidence="1">Membrane</location>
    </subcellularLocation>
</comment>
<evidence type="ECO:0000256" key="4">
    <source>
        <dbReference type="ARBA" id="ARBA00022692"/>
    </source>
</evidence>
<accession>A0A1G2KXZ8</accession>
<organism evidence="10 11">
    <name type="scientific">Candidatus Sungbacteria bacterium RIFCSPLOWO2_01_FULL_47_10</name>
    <dbReference type="NCBI Taxonomy" id="1802276"/>
    <lineage>
        <taxon>Bacteria</taxon>
        <taxon>Candidatus Sungiibacteriota</taxon>
    </lineage>
</organism>
<evidence type="ECO:0000313" key="10">
    <source>
        <dbReference type="EMBL" id="OHA04297.1"/>
    </source>
</evidence>
<dbReference type="InterPro" id="IPR038379">
    <property type="entry name" value="SecE_sf"/>
</dbReference>
<evidence type="ECO:0000256" key="1">
    <source>
        <dbReference type="ARBA" id="ARBA00004370"/>
    </source>
</evidence>
<keyword evidence="8 9" id="KW-0472">Membrane</keyword>
<dbReference type="PANTHER" id="PTHR33910">
    <property type="entry name" value="PROTEIN TRANSLOCASE SUBUNIT SECE"/>
    <property type="match status" value="1"/>
</dbReference>
<comment type="subunit">
    <text evidence="9">Component of the Sec protein translocase complex. Heterotrimer consisting of SecY, SecE and SecG subunits. The heterotrimers can form oligomers, although 1 heterotrimer is thought to be able to translocate proteins. Interacts with the ribosome. Interacts with SecDF, and other proteins may be involved. Interacts with SecA.</text>
</comment>
<dbReference type="Gene3D" id="1.20.5.1030">
    <property type="entry name" value="Preprotein translocase secy subunit"/>
    <property type="match status" value="1"/>
</dbReference>
<reference evidence="10 11" key="1">
    <citation type="journal article" date="2016" name="Nat. Commun.">
        <title>Thousands of microbial genomes shed light on interconnected biogeochemical processes in an aquifer system.</title>
        <authorList>
            <person name="Anantharaman K."/>
            <person name="Brown C.T."/>
            <person name="Hug L.A."/>
            <person name="Sharon I."/>
            <person name="Castelle C.J."/>
            <person name="Probst A.J."/>
            <person name="Thomas B.C."/>
            <person name="Singh A."/>
            <person name="Wilkins M.J."/>
            <person name="Karaoz U."/>
            <person name="Brodie E.L."/>
            <person name="Williams K.H."/>
            <person name="Hubbard S.S."/>
            <person name="Banfield J.F."/>
        </authorList>
    </citation>
    <scope>NUCLEOTIDE SEQUENCE [LARGE SCALE GENOMIC DNA]</scope>
</reference>
<evidence type="ECO:0000256" key="2">
    <source>
        <dbReference type="ARBA" id="ARBA00022448"/>
    </source>
</evidence>
<sequence length="61" mass="6842">MITKAITFLQEVNIEMKKVTWPTRDQAVNYTVAVVGISAGVAVFLGGLDYIFQMILQVFVY</sequence>
<keyword evidence="7 9" id="KW-0811">Translocation</keyword>
<comment type="similarity">
    <text evidence="9">Belongs to the SecE/SEC61-gamma family.</text>
</comment>
<dbReference type="GO" id="GO:0009306">
    <property type="term" value="P:protein secretion"/>
    <property type="evidence" value="ECO:0007669"/>
    <property type="project" value="UniProtKB-UniRule"/>
</dbReference>
<protein>
    <recommendedName>
        <fullName evidence="9">Protein translocase subunit SecE</fullName>
    </recommendedName>
</protein>
<dbReference type="EMBL" id="MHQO01000084">
    <property type="protein sequence ID" value="OHA04297.1"/>
    <property type="molecule type" value="Genomic_DNA"/>
</dbReference>
<dbReference type="PANTHER" id="PTHR33910:SF1">
    <property type="entry name" value="PROTEIN TRANSLOCASE SUBUNIT SECE"/>
    <property type="match status" value="1"/>
</dbReference>
<keyword evidence="3 9" id="KW-1003">Cell membrane</keyword>
<comment type="caution">
    <text evidence="10">The sequence shown here is derived from an EMBL/GenBank/DDBJ whole genome shotgun (WGS) entry which is preliminary data.</text>
</comment>